<dbReference type="Proteomes" id="UP000527632">
    <property type="component" value="Unassembled WGS sequence"/>
</dbReference>
<evidence type="ECO:0000313" key="15">
    <source>
        <dbReference type="Proteomes" id="UP000528151"/>
    </source>
</evidence>
<reference evidence="9 10" key="1">
    <citation type="journal article" date="2018" name="BMC Genomics">
        <title>Genes significantly associated with lineage II food isolates of Listeria monocytogenes.</title>
        <authorList>
            <person name="Pirone-Davies C."/>
            <person name="Chen Y."/>
            <person name="Pightling A."/>
            <person name="Ryan G."/>
            <person name="Wang Y."/>
            <person name="Yao K."/>
            <person name="Hoffmann M."/>
            <person name="Allard M.W."/>
        </authorList>
    </citation>
    <scope>NUCLEOTIDE SEQUENCE [LARGE SCALE GENOMIC DNA]</scope>
    <source>
        <strain evidence="9 10">PNUSAL000550</strain>
    </source>
</reference>
<dbReference type="EMBL" id="JACAVN010000006">
    <property type="protein sequence ID" value="NYA02276.1"/>
    <property type="molecule type" value="Genomic_DNA"/>
</dbReference>
<dbReference type="HAMAP" id="MF_00973">
    <property type="entry name" value="Gluconeogen_factor"/>
    <property type="match status" value="1"/>
</dbReference>
<comment type="similarity">
    <text evidence="2">Belongs to the gluconeogenesis factor family.</text>
</comment>
<dbReference type="RefSeq" id="WP_003725408.1">
    <property type="nucleotide sequence ID" value="NC_021825.2"/>
</dbReference>
<name>A0A0B8R7F8_LISMN</name>
<dbReference type="CDD" id="cd07187">
    <property type="entry name" value="YvcK_like"/>
    <property type="match status" value="1"/>
</dbReference>
<dbReference type="EMBL" id="AAAIXK010000005">
    <property type="protein sequence ID" value="EAC5550832.1"/>
    <property type="molecule type" value="Genomic_DNA"/>
</dbReference>
<dbReference type="PANTHER" id="PTHR30135">
    <property type="entry name" value="UNCHARACTERIZED PROTEIN YVCK-RELATED"/>
    <property type="match status" value="1"/>
</dbReference>
<dbReference type="GO" id="GO:0008360">
    <property type="term" value="P:regulation of cell shape"/>
    <property type="evidence" value="ECO:0007669"/>
    <property type="project" value="UniProtKB-UniRule"/>
</dbReference>
<accession>A0A0B8R7F8</accession>
<evidence type="ECO:0000313" key="16">
    <source>
        <dbReference type="Proteomes" id="UP000544530"/>
    </source>
</evidence>
<keyword evidence="1 2" id="KW-0963">Cytoplasm</keyword>
<evidence type="ECO:0000313" key="9">
    <source>
        <dbReference type="EMBL" id="RKA05249.1"/>
    </source>
</evidence>
<dbReference type="InterPro" id="IPR010119">
    <property type="entry name" value="Gluconeogen_factor"/>
</dbReference>
<reference evidence="8 16" key="4">
    <citation type="submission" date="2020-06" db="EMBL/GenBank/DDBJ databases">
        <title>Two Listeria outbreaks in Switzerland in 2018 and 2020.</title>
        <authorList>
            <person name="Stevens M.J.A."/>
            <person name="Bloemberg G."/>
            <person name="Nusch-Inderbinnen M."/>
            <person name="Stephan R."/>
        </authorList>
    </citation>
    <scope>NUCLEOTIDE SEQUENCE [LARGE SCALE GENOMIC DNA]</scope>
    <source>
        <strain evidence="8 16">N18-0707</strain>
    </source>
</reference>
<comment type="caution">
    <text evidence="3">The sequence shown here is derived from an EMBL/GenBank/DDBJ whole genome shotgun (WGS) entry which is preliminary data.</text>
</comment>
<evidence type="ECO:0000313" key="6">
    <source>
        <dbReference type="EMBL" id="EAH4242887.1"/>
    </source>
</evidence>
<dbReference type="EMBL" id="QXLS01000007">
    <property type="protein sequence ID" value="RKA05249.1"/>
    <property type="molecule type" value="Genomic_DNA"/>
</dbReference>
<proteinExistence type="inferred from homology"/>
<evidence type="ECO:0000313" key="4">
    <source>
        <dbReference type="EMBL" id="EAC7481695.1"/>
    </source>
</evidence>
<organism evidence="3 11">
    <name type="scientific">Listeria monocytogenes</name>
    <dbReference type="NCBI Taxonomy" id="1639"/>
    <lineage>
        <taxon>Bacteria</taxon>
        <taxon>Bacillati</taxon>
        <taxon>Bacillota</taxon>
        <taxon>Bacilli</taxon>
        <taxon>Bacillales</taxon>
        <taxon>Listeriaceae</taxon>
        <taxon>Listeria</taxon>
    </lineage>
</organism>
<dbReference type="Proteomes" id="UP000544530">
    <property type="component" value="Unassembled WGS sequence"/>
</dbReference>
<dbReference type="EMBL" id="AABBZO010000010">
    <property type="protein sequence ID" value="EAG4462584.1"/>
    <property type="molecule type" value="Genomic_DNA"/>
</dbReference>
<dbReference type="InterPro" id="IPR002882">
    <property type="entry name" value="CofD"/>
</dbReference>
<dbReference type="Proteomes" id="UP000365297">
    <property type="component" value="Unassembled WGS sequence"/>
</dbReference>
<dbReference type="Proteomes" id="UP000272537">
    <property type="component" value="Unassembled WGS sequence"/>
</dbReference>
<evidence type="ECO:0000313" key="5">
    <source>
        <dbReference type="EMBL" id="EAG4462584.1"/>
    </source>
</evidence>
<dbReference type="EMBL" id="AAAJWF010000009">
    <property type="protein sequence ID" value="EAC7481695.1"/>
    <property type="molecule type" value="Genomic_DNA"/>
</dbReference>
<dbReference type="SUPFAM" id="SSF142338">
    <property type="entry name" value="CofD-like"/>
    <property type="match status" value="1"/>
</dbReference>
<comment type="subcellular location">
    <subcellularLocation>
        <location evidence="2">Cytoplasm</location>
    </subcellularLocation>
</comment>
<evidence type="ECO:0000313" key="11">
    <source>
        <dbReference type="Proteomes" id="UP000365297"/>
    </source>
</evidence>
<reference evidence="7 13" key="3">
    <citation type="submission" date="2019-09" db="EMBL/GenBank/DDBJ databases">
        <authorList>
            <consortium name="PulseNet: The National Subtyping Network for Foodborne Disease Surveillance"/>
            <person name="Tarr C.L."/>
            <person name="Trees E."/>
            <person name="Katz L.S."/>
            <person name="Carleton-Romer H.A."/>
            <person name="Stroika S."/>
            <person name="Kucerova Z."/>
            <person name="Roache K.F."/>
            <person name="Sabol A.L."/>
            <person name="Besser J."/>
            <person name="Gerner-Smidt P."/>
        </authorList>
    </citation>
    <scope>NUCLEOTIDE SEQUENCE [LARGE SCALE GENOMIC DNA]</scope>
    <source>
        <strain evidence="7 13">PNUSAL005692</strain>
    </source>
</reference>
<dbReference type="EMBL" id="AALGDA010000014">
    <property type="protein sequence ID" value="ECY9782589.1"/>
    <property type="molecule type" value="Genomic_DNA"/>
</dbReference>
<reference evidence="11 12" key="2">
    <citation type="submission" date="2018-06" db="EMBL/GenBank/DDBJ databases">
        <authorList>
            <consortium name="GenomeTrakr: Next Generation Sequencing Network for Food Pathogen Tracability"/>
        </authorList>
    </citation>
    <scope>NUCLEOTIDE SEQUENCE [LARGE SCALE GENOMIC DNA]</scope>
    <source>
        <strain evidence="4 12">CFSAN008042</strain>
        <strain evidence="5 15">CFSAN063727</strain>
        <strain evidence="3 11">FDA00007096</strain>
        <strain evidence="6 14">LS1344</strain>
    </source>
</reference>
<dbReference type="KEGG" id="lmok:CQ02_12555"/>
<evidence type="ECO:0000313" key="12">
    <source>
        <dbReference type="Proteomes" id="UP000368512"/>
    </source>
</evidence>
<evidence type="ECO:0000313" key="8">
    <source>
        <dbReference type="EMBL" id="NYA02276.1"/>
    </source>
</evidence>
<protein>
    <recommendedName>
        <fullName evidence="2">Gluconeogenesis factor</fullName>
    </recommendedName>
</protein>
<dbReference type="KEGG" id="lmv:Y193_03350"/>
<sequence>MKKEMKPKVVVIGGGTGLPVILKGLKKKDIHLTAIVTVADDGGSSGKIREQMDVLPPGDIRNVMLALSNVDPRVVDLFQYRFAVDGDLSGHVIGNLILTALSQLNDSYVDAINVLATVLKIRGKVIPATDQPLILNAEMEDGSIVHGESLIPLQGKHINRVYIEPENVKPYPTAVEAVKEADLIVIGPGSLYTSILPNLLLTELADEIIASKAPKVYITNILTQIGETDFFSDADHIKVIHEHVGKSFIDKTLINTTTVPKELLFPEDVAQVEHNAKGMEELGVEAIYQDFLSTEDGLVRHAAEKVADAVLAMLPNQTIEKE</sequence>
<dbReference type="Proteomes" id="UP000368512">
    <property type="component" value="Unassembled WGS sequence"/>
</dbReference>
<evidence type="ECO:0000313" key="3">
    <source>
        <dbReference type="EMBL" id="EAC5550832.1"/>
    </source>
</evidence>
<evidence type="ECO:0000256" key="1">
    <source>
        <dbReference type="ARBA" id="ARBA00022490"/>
    </source>
</evidence>
<dbReference type="NCBIfam" id="TIGR01826">
    <property type="entry name" value="CofD_related"/>
    <property type="match status" value="1"/>
</dbReference>
<dbReference type="EMBL" id="AABGUK010000005">
    <property type="protein sequence ID" value="EAH4242887.1"/>
    <property type="molecule type" value="Genomic_DNA"/>
</dbReference>
<dbReference type="Pfam" id="PF01933">
    <property type="entry name" value="CofD"/>
    <property type="match status" value="1"/>
</dbReference>
<evidence type="ECO:0000256" key="2">
    <source>
        <dbReference type="HAMAP-Rule" id="MF_00973"/>
    </source>
</evidence>
<dbReference type="GO" id="GO:0005737">
    <property type="term" value="C:cytoplasm"/>
    <property type="evidence" value="ECO:0007669"/>
    <property type="project" value="UniProtKB-SubCell"/>
</dbReference>
<dbReference type="Proteomes" id="UP000528151">
    <property type="component" value="Unassembled WGS sequence"/>
</dbReference>
<gene>
    <name evidence="3" type="ORF">ARY78_10365</name>
    <name evidence="5" type="ORF">CA369_09830</name>
    <name evidence="4" type="ORF">DQ70_13475</name>
    <name evidence="9" type="ORF">DYZ80_02769</name>
    <name evidence="6" type="ORF">E5F58_12910</name>
    <name evidence="7" type="ORF">F6515_06240</name>
    <name evidence="8" type="ORF">HZJ64_10550</name>
</gene>
<dbReference type="GO" id="GO:0043743">
    <property type="term" value="F:LPPG:FO 2-phospho-L-lactate transferase activity"/>
    <property type="evidence" value="ECO:0007669"/>
    <property type="project" value="InterPro"/>
</dbReference>
<dbReference type="Gene3D" id="3.40.50.10680">
    <property type="entry name" value="CofD-like domains"/>
    <property type="match status" value="1"/>
</dbReference>
<dbReference type="AlphaFoldDB" id="A0A0B8R7F8"/>
<evidence type="ECO:0000313" key="13">
    <source>
        <dbReference type="Proteomes" id="UP000489121"/>
    </source>
</evidence>
<comment type="function">
    <text evidence="2">Required for morphogenesis under gluconeogenic growth conditions.</text>
</comment>
<dbReference type="PANTHER" id="PTHR30135:SF3">
    <property type="entry name" value="GLUCONEOGENESIS FACTOR-RELATED"/>
    <property type="match status" value="1"/>
</dbReference>
<evidence type="ECO:0000313" key="7">
    <source>
        <dbReference type="EMBL" id="ECY9782589.1"/>
    </source>
</evidence>
<evidence type="ECO:0000313" key="14">
    <source>
        <dbReference type="Proteomes" id="UP000527632"/>
    </source>
</evidence>
<evidence type="ECO:0000313" key="10">
    <source>
        <dbReference type="Proteomes" id="UP000272537"/>
    </source>
</evidence>
<dbReference type="InterPro" id="IPR038136">
    <property type="entry name" value="CofD-like_dom_sf"/>
</dbReference>
<dbReference type="Proteomes" id="UP000489121">
    <property type="component" value="Unassembled WGS sequence"/>
</dbReference>